<dbReference type="Gene3D" id="1.10.3210.10">
    <property type="entry name" value="Hypothetical protein af1432"/>
    <property type="match status" value="1"/>
</dbReference>
<proteinExistence type="predicted"/>
<accession>A0A1G8BL18</accession>
<dbReference type="AlphaFoldDB" id="A0A1G8BL18"/>
<protein>
    <submittedName>
        <fullName evidence="2">HD-like signal output (HDOD) domain, no enzymatic activity</fullName>
    </submittedName>
</protein>
<sequence length="309" mass="34616">MEHARRTLEKPVPLVNPAFAMDSMEPSSKPLAAEALRFALYNRFLKGEAKIPQMPEAQLRIRRLLSDPRSSLEQLARVINADPPLAAYLMQFADSPLLRGSRPCASLRDVLARLGTRRLGNLVFSFGVRNLYIGKEPALQRLFRARWKAALERAAFSAILAQHSQVADVDDAMLGGLLQDVGSLPLLAELERWPHYPREPEALQQLCEWLSGDIGVVIMTVWKLPTVMIECARQRTHWARQHDGAADLADLVQVAHHLRDPQLAAESLQRLPAFDRLSAVCPMLRQPADALRALLTEEAALWQRLLGGR</sequence>
<name>A0A1G8BL18_9PSED</name>
<dbReference type="PANTHER" id="PTHR33525:SF3">
    <property type="entry name" value="RIBONUCLEASE Y"/>
    <property type="match status" value="1"/>
</dbReference>
<evidence type="ECO:0000313" key="3">
    <source>
        <dbReference type="Proteomes" id="UP000199636"/>
    </source>
</evidence>
<evidence type="ECO:0000259" key="1">
    <source>
        <dbReference type="PROSITE" id="PS51833"/>
    </source>
</evidence>
<dbReference type="InterPro" id="IPR052340">
    <property type="entry name" value="RNase_Y/CdgJ"/>
</dbReference>
<dbReference type="SUPFAM" id="SSF109604">
    <property type="entry name" value="HD-domain/PDEase-like"/>
    <property type="match status" value="1"/>
</dbReference>
<keyword evidence="3" id="KW-1185">Reference proteome</keyword>
<dbReference type="InterPro" id="IPR013976">
    <property type="entry name" value="HDOD"/>
</dbReference>
<dbReference type="Pfam" id="PF08668">
    <property type="entry name" value="HDOD"/>
    <property type="match status" value="1"/>
</dbReference>
<gene>
    <name evidence="2" type="ORF">SAMN05216272_101118</name>
</gene>
<feature type="domain" description="HDOD" evidence="1">
    <location>
        <begin position="51"/>
        <end position="238"/>
    </location>
</feature>
<dbReference type="PANTHER" id="PTHR33525">
    <property type="match status" value="1"/>
</dbReference>
<dbReference type="Proteomes" id="UP000199636">
    <property type="component" value="Unassembled WGS sequence"/>
</dbReference>
<evidence type="ECO:0000313" key="2">
    <source>
        <dbReference type="EMBL" id="SDH33919.1"/>
    </source>
</evidence>
<organism evidence="2 3">
    <name type="scientific">Pseudomonas panipatensis</name>
    <dbReference type="NCBI Taxonomy" id="428992"/>
    <lineage>
        <taxon>Bacteria</taxon>
        <taxon>Pseudomonadati</taxon>
        <taxon>Pseudomonadota</taxon>
        <taxon>Gammaproteobacteria</taxon>
        <taxon>Pseudomonadales</taxon>
        <taxon>Pseudomonadaceae</taxon>
        <taxon>Pseudomonas</taxon>
    </lineage>
</organism>
<dbReference type="EMBL" id="FNDS01000001">
    <property type="protein sequence ID" value="SDH33919.1"/>
    <property type="molecule type" value="Genomic_DNA"/>
</dbReference>
<dbReference type="PROSITE" id="PS51833">
    <property type="entry name" value="HDOD"/>
    <property type="match status" value="1"/>
</dbReference>
<dbReference type="STRING" id="428992.SAMN05216272_101118"/>
<reference evidence="3" key="1">
    <citation type="submission" date="2016-10" db="EMBL/GenBank/DDBJ databases">
        <authorList>
            <person name="Varghese N."/>
            <person name="Submissions S."/>
        </authorList>
    </citation>
    <scope>NUCLEOTIDE SEQUENCE [LARGE SCALE GENOMIC DNA]</scope>
    <source>
        <strain evidence="3">CCM 7469</strain>
    </source>
</reference>